<sequence>MSVPYANLPQFNQKFVTNLVEEKGVASEMQYDTLVLSLLGTRGEEPDWNDRRKSKGHVGIPLVSTEFVEATPMLARLLSDFGLELDWLKKPYDGWIIDTMGDIAGTFFVPDAKESVDSKKRKIIPMQDFVEAYNVHTVFGIGGRYMLGSNNIIIRSVKPPEEAEAGSSFGVLNYGLTYADAERIAI</sequence>
<dbReference type="AlphaFoldDB" id="A0A0F9N7P7"/>
<proteinExistence type="predicted"/>
<protein>
    <submittedName>
        <fullName evidence="1">Uncharacterized protein</fullName>
    </submittedName>
</protein>
<accession>A0A0F9N7P7</accession>
<organism evidence="1">
    <name type="scientific">marine sediment metagenome</name>
    <dbReference type="NCBI Taxonomy" id="412755"/>
    <lineage>
        <taxon>unclassified sequences</taxon>
        <taxon>metagenomes</taxon>
        <taxon>ecological metagenomes</taxon>
    </lineage>
</organism>
<reference evidence="1" key="1">
    <citation type="journal article" date="2015" name="Nature">
        <title>Complex archaea that bridge the gap between prokaryotes and eukaryotes.</title>
        <authorList>
            <person name="Spang A."/>
            <person name="Saw J.H."/>
            <person name="Jorgensen S.L."/>
            <person name="Zaremba-Niedzwiedzka K."/>
            <person name="Martijn J."/>
            <person name="Lind A.E."/>
            <person name="van Eijk R."/>
            <person name="Schleper C."/>
            <person name="Guy L."/>
            <person name="Ettema T.J."/>
        </authorList>
    </citation>
    <scope>NUCLEOTIDE SEQUENCE</scope>
</reference>
<name>A0A0F9N7P7_9ZZZZ</name>
<dbReference type="EMBL" id="LAZR01008636">
    <property type="protein sequence ID" value="KKM77477.1"/>
    <property type="molecule type" value="Genomic_DNA"/>
</dbReference>
<gene>
    <name evidence="1" type="ORF">LCGC14_1369690</name>
</gene>
<comment type="caution">
    <text evidence="1">The sequence shown here is derived from an EMBL/GenBank/DDBJ whole genome shotgun (WGS) entry which is preliminary data.</text>
</comment>
<feature type="non-terminal residue" evidence="1">
    <location>
        <position position="186"/>
    </location>
</feature>
<evidence type="ECO:0000313" key="1">
    <source>
        <dbReference type="EMBL" id="KKM77477.1"/>
    </source>
</evidence>